<evidence type="ECO:0000259" key="2">
    <source>
        <dbReference type="Pfam" id="PF00931"/>
    </source>
</evidence>
<evidence type="ECO:0000313" key="4">
    <source>
        <dbReference type="Proteomes" id="UP001232992"/>
    </source>
</evidence>
<feature type="region of interest" description="Disordered" evidence="1">
    <location>
        <begin position="307"/>
        <end position="327"/>
    </location>
</feature>
<dbReference type="Pfam" id="PF00931">
    <property type="entry name" value="NB-ARC"/>
    <property type="match status" value="2"/>
</dbReference>
<name>A0ABT7BQZ3_9CYAN</name>
<proteinExistence type="predicted"/>
<dbReference type="InterPro" id="IPR002182">
    <property type="entry name" value="NB-ARC"/>
</dbReference>
<evidence type="ECO:0000313" key="3">
    <source>
        <dbReference type="EMBL" id="MDJ1181617.1"/>
    </source>
</evidence>
<reference evidence="3 4" key="1">
    <citation type="submission" date="2023-01" db="EMBL/GenBank/DDBJ databases">
        <title>Novel diversity within Roseofilum (Cyanobacteria; Desertifilaceae) from marine benthic mats with descriptions of four novel species.</title>
        <authorList>
            <person name="Wang Y."/>
            <person name="Berthold D.E."/>
            <person name="Hu J."/>
            <person name="Lefler F.W."/>
            <person name="Laughinghouse H.D. IV."/>
        </authorList>
    </citation>
    <scope>NUCLEOTIDE SEQUENCE [LARGE SCALE GENOMIC DNA]</scope>
    <source>
        <strain evidence="3 4">BLCC-M143</strain>
    </source>
</reference>
<dbReference type="Proteomes" id="UP001232992">
    <property type="component" value="Unassembled WGS sequence"/>
</dbReference>
<comment type="caution">
    <text evidence="3">The sequence shown here is derived from an EMBL/GenBank/DDBJ whole genome shotgun (WGS) entry which is preliminary data.</text>
</comment>
<dbReference type="SUPFAM" id="SSF52540">
    <property type="entry name" value="P-loop containing nucleoside triphosphate hydrolases"/>
    <property type="match status" value="2"/>
</dbReference>
<dbReference type="PANTHER" id="PTHR47691">
    <property type="entry name" value="REGULATOR-RELATED"/>
    <property type="match status" value="1"/>
</dbReference>
<feature type="domain" description="NB-ARC" evidence="2">
    <location>
        <begin position="776"/>
        <end position="938"/>
    </location>
</feature>
<evidence type="ECO:0000256" key="1">
    <source>
        <dbReference type="SAM" id="MobiDB-lite"/>
    </source>
</evidence>
<protein>
    <submittedName>
        <fullName evidence="3">NB-ARC domain-containing protein</fullName>
    </submittedName>
</protein>
<dbReference type="PANTHER" id="PTHR47691:SF3">
    <property type="entry name" value="HTH-TYPE TRANSCRIPTIONAL REGULATOR RV0890C-RELATED"/>
    <property type="match status" value="1"/>
</dbReference>
<dbReference type="Gene3D" id="3.40.50.300">
    <property type="entry name" value="P-loop containing nucleotide triphosphate hydrolases"/>
    <property type="match status" value="2"/>
</dbReference>
<feature type="compositionally biased region" description="Polar residues" evidence="1">
    <location>
        <begin position="314"/>
        <end position="327"/>
    </location>
</feature>
<dbReference type="RefSeq" id="WP_283756273.1">
    <property type="nucleotide sequence ID" value="NZ_JAQOSQ010000001.1"/>
</dbReference>
<organism evidence="3 4">
    <name type="scientific">Roseofilum casamattae BLCC-M143</name>
    <dbReference type="NCBI Taxonomy" id="3022442"/>
    <lineage>
        <taxon>Bacteria</taxon>
        <taxon>Bacillati</taxon>
        <taxon>Cyanobacteriota</taxon>
        <taxon>Cyanophyceae</taxon>
        <taxon>Desertifilales</taxon>
        <taxon>Desertifilaceae</taxon>
        <taxon>Roseofilum</taxon>
        <taxon>Roseofilum casamattae</taxon>
    </lineage>
</organism>
<dbReference type="EMBL" id="JAQOSQ010000001">
    <property type="protein sequence ID" value="MDJ1181617.1"/>
    <property type="molecule type" value="Genomic_DNA"/>
</dbReference>
<dbReference type="InterPro" id="IPR027417">
    <property type="entry name" value="P-loop_NTPase"/>
</dbReference>
<feature type="domain" description="NB-ARC" evidence="2">
    <location>
        <begin position="334"/>
        <end position="468"/>
    </location>
</feature>
<gene>
    <name evidence="3" type="ORF">PMH09_00275</name>
</gene>
<sequence>MDFIKERKYRLLGSAALLVGGTICGGPLGGAVGSVVAGMIANDVVPQHLENLTVRLRDSREQLGNGDLTEAVGLAIGLLIKARAEDGTFPESKYELVSLAKYAVKHWSAIAKELQTAGNANFAKIQDTQALGLFSQALGSEPVLVLEEADWVQLLQEMQQQVEMQLPSQIVRQLALDLQEKFAFALREVLKADFSGDGKAFGGLVISMLGAIHARLENIPVAPESQQEVAKAVKTLKKETKKLRKDKARFRKFARKLDGGIEQILGKLETTEDILNSLQVWLQGELSQISEKLDKIQDTVSGNSKKLDRLIGTSPGSTSVGNSLPQTNHWQGREKELQTVHRWLDDDNRKLGIIVGIAGMGKSALAAKVYRQRRDFVRKYWAELGKPEPPKFVNLARQVLRELVRVSQDILKDTADAQLREMLVQGLQQRRFLLVLDNFESVVSDADYREFLQRWLNCCHQTEILVTTQVELKLFWGAKPQILTLQRGLSSGEGAQLLAARDVEETEEEREQFSRKVSGHPLTLCLVAGMLGAQRGEQRITLADLTTDIGQAIEQLQGSHRQEDDVPLLAVLDRCFRRLSKVWRRRLLLLTVLRQGFDRTLVEAMVGEIIADEELPNLAIQGFLVALEKKNLQERQHYEFQQIILEYLQCRAGDVTEAHQRAVAVYRSCCRMPEDWKMATVEDVQDYLELFYHLCQLGEYEQAFDAIHNTLGAYEQSVSQFLHIRGYNSLRTQLYQQVKPYLSNQLDQKLDKLISNFSLIDDRIPPITHWQGRVSEVQKVHQWLDDDNRHLSIIVGIAGIGKSALAAVVYRQRNDFVRKYWVDLLERPMFATFARQVLQGLVQVPQDTMEQTPDTRLSDMLIETLQQQRFLLVLNNFELVSADKDYREFLQRWLNYCHRTQILVTTQQQPEFNWVWGANILSLSGLSVTESVQLLQALSIEVELEELQAYAEKTNGHPLTLRLVAGMLQNEWRNERT</sequence>
<dbReference type="PRINTS" id="PR00364">
    <property type="entry name" value="DISEASERSIST"/>
</dbReference>
<keyword evidence="4" id="KW-1185">Reference proteome</keyword>
<accession>A0ABT7BQZ3</accession>